<evidence type="ECO:0000259" key="4">
    <source>
        <dbReference type="SMART" id="SM00249"/>
    </source>
</evidence>
<dbReference type="EMBL" id="MU154666">
    <property type="protein sequence ID" value="KAF9489590.1"/>
    <property type="molecule type" value="Genomic_DNA"/>
</dbReference>
<reference evidence="5" key="1">
    <citation type="submission" date="2020-11" db="EMBL/GenBank/DDBJ databases">
        <authorList>
            <consortium name="DOE Joint Genome Institute"/>
            <person name="Ahrendt S."/>
            <person name="Riley R."/>
            <person name="Andreopoulos W."/>
            <person name="Labutti K."/>
            <person name="Pangilinan J."/>
            <person name="Ruiz-Duenas F.J."/>
            <person name="Barrasa J.M."/>
            <person name="Sanchez-Garcia M."/>
            <person name="Camarero S."/>
            <person name="Miyauchi S."/>
            <person name="Serrano A."/>
            <person name="Linde D."/>
            <person name="Babiker R."/>
            <person name="Drula E."/>
            <person name="Ayuso-Fernandez I."/>
            <person name="Pacheco R."/>
            <person name="Padilla G."/>
            <person name="Ferreira P."/>
            <person name="Barriuso J."/>
            <person name="Kellner H."/>
            <person name="Castanera R."/>
            <person name="Alfaro M."/>
            <person name="Ramirez L."/>
            <person name="Pisabarro A.G."/>
            <person name="Kuo A."/>
            <person name="Tritt A."/>
            <person name="Lipzen A."/>
            <person name="He G."/>
            <person name="Yan M."/>
            <person name="Ng V."/>
            <person name="Cullen D."/>
            <person name="Martin F."/>
            <person name="Rosso M.-N."/>
            <person name="Henrissat B."/>
            <person name="Hibbett D."/>
            <person name="Martinez A.T."/>
            <person name="Grigoriev I.V."/>
        </authorList>
    </citation>
    <scope>NUCLEOTIDE SEQUENCE</scope>
    <source>
        <strain evidence="5">ATCC 90797</strain>
    </source>
</reference>
<organism evidence="5 6">
    <name type="scientific">Pleurotus eryngii</name>
    <name type="common">Boletus of the steppes</name>
    <dbReference type="NCBI Taxonomy" id="5323"/>
    <lineage>
        <taxon>Eukaryota</taxon>
        <taxon>Fungi</taxon>
        <taxon>Dikarya</taxon>
        <taxon>Basidiomycota</taxon>
        <taxon>Agaricomycotina</taxon>
        <taxon>Agaricomycetes</taxon>
        <taxon>Agaricomycetidae</taxon>
        <taxon>Agaricales</taxon>
        <taxon>Pleurotineae</taxon>
        <taxon>Pleurotaceae</taxon>
        <taxon>Pleurotus</taxon>
    </lineage>
</organism>
<dbReference type="Proteomes" id="UP000807025">
    <property type="component" value="Unassembled WGS sequence"/>
</dbReference>
<dbReference type="SUPFAM" id="SSF57903">
    <property type="entry name" value="FYVE/PHD zinc finger"/>
    <property type="match status" value="1"/>
</dbReference>
<dbReference type="InterPro" id="IPR019786">
    <property type="entry name" value="Zinc_finger_PHD-type_CS"/>
</dbReference>
<keyword evidence="1" id="KW-0479">Metal-binding</keyword>
<sequence length="140" mass="15231">MPGRCKFCRGKGTGAKAFLLTCSCCSASWHHNCHTPALSDIELTALLKASNRDDPIRGIQSWTCNRCLNQHNSTALVQGIITIDDSDDDIMIVAEKLTLPNPRREMILDLTMSDDDDGIAVTIVDNSPIVIDSDSTVSLV</sequence>
<dbReference type="AlphaFoldDB" id="A0A9P5ZLP3"/>
<dbReference type="OrthoDB" id="10033786at2759"/>
<evidence type="ECO:0000313" key="5">
    <source>
        <dbReference type="EMBL" id="KAF9489590.1"/>
    </source>
</evidence>
<evidence type="ECO:0000256" key="1">
    <source>
        <dbReference type="ARBA" id="ARBA00022723"/>
    </source>
</evidence>
<gene>
    <name evidence="5" type="ORF">BDN71DRAFT_1455885</name>
</gene>
<dbReference type="SMART" id="SM00249">
    <property type="entry name" value="PHD"/>
    <property type="match status" value="1"/>
</dbReference>
<accession>A0A9P5ZLP3</accession>
<comment type="caution">
    <text evidence="5">The sequence shown here is derived from an EMBL/GenBank/DDBJ whole genome shotgun (WGS) entry which is preliminary data.</text>
</comment>
<dbReference type="Gene3D" id="3.30.40.10">
    <property type="entry name" value="Zinc/RING finger domain, C3HC4 (zinc finger)"/>
    <property type="match status" value="1"/>
</dbReference>
<keyword evidence="6" id="KW-1185">Reference proteome</keyword>
<evidence type="ECO:0000313" key="6">
    <source>
        <dbReference type="Proteomes" id="UP000807025"/>
    </source>
</evidence>
<dbReference type="GO" id="GO:0008270">
    <property type="term" value="F:zinc ion binding"/>
    <property type="evidence" value="ECO:0007669"/>
    <property type="project" value="UniProtKB-KW"/>
</dbReference>
<proteinExistence type="predicted"/>
<evidence type="ECO:0000256" key="3">
    <source>
        <dbReference type="ARBA" id="ARBA00022833"/>
    </source>
</evidence>
<dbReference type="InterPro" id="IPR013083">
    <property type="entry name" value="Znf_RING/FYVE/PHD"/>
</dbReference>
<dbReference type="PROSITE" id="PS01359">
    <property type="entry name" value="ZF_PHD_1"/>
    <property type="match status" value="1"/>
</dbReference>
<dbReference type="InterPro" id="IPR011011">
    <property type="entry name" value="Znf_FYVE_PHD"/>
</dbReference>
<protein>
    <recommendedName>
        <fullName evidence="4">Zinc finger PHD-type domain-containing protein</fullName>
    </recommendedName>
</protein>
<evidence type="ECO:0000256" key="2">
    <source>
        <dbReference type="ARBA" id="ARBA00022771"/>
    </source>
</evidence>
<name>A0A9P5ZLP3_PLEER</name>
<keyword evidence="2" id="KW-0863">Zinc-finger</keyword>
<feature type="domain" description="Zinc finger PHD-type" evidence="4">
    <location>
        <begin position="4"/>
        <end position="68"/>
    </location>
</feature>
<dbReference type="InterPro" id="IPR001965">
    <property type="entry name" value="Znf_PHD"/>
</dbReference>
<keyword evidence="3" id="KW-0862">Zinc</keyword>